<keyword evidence="1" id="KW-0812">Transmembrane</keyword>
<keyword evidence="3" id="KW-1185">Reference proteome</keyword>
<accession>A0A2S9WXG2</accession>
<proteinExistence type="predicted"/>
<name>A0A2S9WXG2_9FLAO</name>
<evidence type="ECO:0000256" key="1">
    <source>
        <dbReference type="SAM" id="Phobius"/>
    </source>
</evidence>
<evidence type="ECO:0008006" key="4">
    <source>
        <dbReference type="Google" id="ProtNLM"/>
    </source>
</evidence>
<reference evidence="2 3" key="1">
    <citation type="submission" date="2016-11" db="EMBL/GenBank/DDBJ databases">
        <title>Trade-off between light-utilization and light-protection in marine flavobacteria.</title>
        <authorList>
            <person name="Kumagai Y."/>
        </authorList>
    </citation>
    <scope>NUCLEOTIDE SEQUENCE [LARGE SCALE GENOMIC DNA]</scope>
    <source>
        <strain evidence="2 3">JCM 17109</strain>
    </source>
</reference>
<feature type="transmembrane region" description="Helical" evidence="1">
    <location>
        <begin position="92"/>
        <end position="110"/>
    </location>
</feature>
<feature type="transmembrane region" description="Helical" evidence="1">
    <location>
        <begin position="365"/>
        <end position="387"/>
    </location>
</feature>
<feature type="transmembrane region" description="Helical" evidence="1">
    <location>
        <begin position="302"/>
        <end position="319"/>
    </location>
</feature>
<gene>
    <name evidence="2" type="ORF">BST86_14165</name>
</gene>
<evidence type="ECO:0000313" key="3">
    <source>
        <dbReference type="Proteomes" id="UP000239532"/>
    </source>
</evidence>
<dbReference type="AlphaFoldDB" id="A0A2S9WXG2"/>
<feature type="transmembrane region" description="Helical" evidence="1">
    <location>
        <begin position="271"/>
        <end position="290"/>
    </location>
</feature>
<evidence type="ECO:0000313" key="2">
    <source>
        <dbReference type="EMBL" id="PRP68153.1"/>
    </source>
</evidence>
<feature type="transmembrane region" description="Helical" evidence="1">
    <location>
        <begin position="325"/>
        <end position="344"/>
    </location>
</feature>
<protein>
    <recommendedName>
        <fullName evidence="4">DUF3667 domain-containing protein</fullName>
    </recommendedName>
</protein>
<keyword evidence="1" id="KW-1133">Transmembrane helix</keyword>
<keyword evidence="1" id="KW-0472">Membrane</keyword>
<sequence length="389" mass="45611">MSLPVRLLPEYRSEKCLNCDTPLEKADKYCHQCGQINSKKRLSLFDFFSEFLSNFISYDNRIWRTISGILIRPGKVTQEYCAGRRTRYANPFRFFLTVSIVFFLLLQFSIKMAPETMAPIQISEDNNENTAEAGLFQLKIDSTVQNKQDLLRQMKEIQDSISKNGSPIQKFVTDKAIEEFEKDTTSLKLGRDSYTSQAELDSMSFIPRYINQIESYANFYDDHRNTTATEALEQLGHRKDNSNVFRYRKASKLQDVFSNPITLSDILLPKIPLFLFFFAPALSLIFWLLYARRNFTYMEHMVFNFHLFTFIFLSFYFMLAEFAFFESNILASIFFTLIGPFYLYKAMRNFYKQGRFKTILKFLMINFVFLILILASSSLFVIVSIFLSV</sequence>
<dbReference type="InterPro" id="IPR022134">
    <property type="entry name" value="DUF3667"/>
</dbReference>
<dbReference type="EMBL" id="MQUC01000003">
    <property type="protein sequence ID" value="PRP68153.1"/>
    <property type="molecule type" value="Genomic_DNA"/>
</dbReference>
<dbReference type="Proteomes" id="UP000239532">
    <property type="component" value="Unassembled WGS sequence"/>
</dbReference>
<dbReference type="OrthoDB" id="675873at2"/>
<dbReference type="RefSeq" id="WP_105983829.1">
    <property type="nucleotide sequence ID" value="NZ_MQUC01000003.1"/>
</dbReference>
<dbReference type="Pfam" id="PF12412">
    <property type="entry name" value="DUF3667"/>
    <property type="match status" value="1"/>
</dbReference>
<comment type="caution">
    <text evidence="2">The sequence shown here is derived from an EMBL/GenBank/DDBJ whole genome shotgun (WGS) entry which is preliminary data.</text>
</comment>
<organism evidence="2 3">
    <name type="scientific">Nonlabens agnitus</name>
    <dbReference type="NCBI Taxonomy" id="870484"/>
    <lineage>
        <taxon>Bacteria</taxon>
        <taxon>Pseudomonadati</taxon>
        <taxon>Bacteroidota</taxon>
        <taxon>Flavobacteriia</taxon>
        <taxon>Flavobacteriales</taxon>
        <taxon>Flavobacteriaceae</taxon>
        <taxon>Nonlabens</taxon>
    </lineage>
</organism>